<evidence type="ECO:0000313" key="2">
    <source>
        <dbReference type="Proteomes" id="UP000886844"/>
    </source>
</evidence>
<protein>
    <submittedName>
        <fullName evidence="1">DUF3822 family protein</fullName>
    </submittedName>
</protein>
<dbReference type="Pfam" id="PF12864">
    <property type="entry name" value="DUF3822"/>
    <property type="match status" value="1"/>
</dbReference>
<dbReference type="Proteomes" id="UP000886844">
    <property type="component" value="Unassembled WGS sequence"/>
</dbReference>
<proteinExistence type="predicted"/>
<name>A0A9D1Z0I8_9BACT</name>
<dbReference type="AlphaFoldDB" id="A0A9D1Z0I8"/>
<dbReference type="Gene3D" id="3.30.420.250">
    <property type="match status" value="1"/>
</dbReference>
<dbReference type="EMBL" id="DXDA01000060">
    <property type="protein sequence ID" value="HIY69239.1"/>
    <property type="molecule type" value="Genomic_DNA"/>
</dbReference>
<dbReference type="InterPro" id="IPR024213">
    <property type="entry name" value="DUF3822"/>
</dbReference>
<sequence>MDGHSFSRPAPDRWPAAEGSEMLEVELILPHAALVPEALFDPDAARELLAANGTPAGEEEQVVCCKPQNGVVALVAVDRAMLEQLEGRYPGRLNFSTPLLHEPQKHEKTIWIARRENLLYVKVYRDGLLQLAEVIPAPGPEEVTYFIERLGQLFPLADFELRLSGDEDKSIRKTFGKRFKTLLCE</sequence>
<evidence type="ECO:0000313" key="1">
    <source>
        <dbReference type="EMBL" id="HIY69239.1"/>
    </source>
</evidence>
<comment type="caution">
    <text evidence="1">The sequence shown here is derived from an EMBL/GenBank/DDBJ whole genome shotgun (WGS) entry which is preliminary data.</text>
</comment>
<reference evidence="1" key="2">
    <citation type="submission" date="2021-04" db="EMBL/GenBank/DDBJ databases">
        <authorList>
            <person name="Gilroy R."/>
        </authorList>
    </citation>
    <scope>NUCLEOTIDE SEQUENCE</scope>
    <source>
        <strain evidence="1">5134</strain>
    </source>
</reference>
<reference evidence="1" key="1">
    <citation type="journal article" date="2021" name="PeerJ">
        <title>Extensive microbial diversity within the chicken gut microbiome revealed by metagenomics and culture.</title>
        <authorList>
            <person name="Gilroy R."/>
            <person name="Ravi A."/>
            <person name="Getino M."/>
            <person name="Pursley I."/>
            <person name="Horton D.L."/>
            <person name="Alikhan N.F."/>
            <person name="Baker D."/>
            <person name="Gharbi K."/>
            <person name="Hall N."/>
            <person name="Watson M."/>
            <person name="Adriaenssens E.M."/>
            <person name="Foster-Nyarko E."/>
            <person name="Jarju S."/>
            <person name="Secka A."/>
            <person name="Antonio M."/>
            <person name="Oren A."/>
            <person name="Chaudhuri R.R."/>
            <person name="La Ragione R."/>
            <person name="Hildebrand F."/>
            <person name="Pallen M.J."/>
        </authorList>
    </citation>
    <scope>NUCLEOTIDE SEQUENCE</scope>
    <source>
        <strain evidence="1">5134</strain>
    </source>
</reference>
<organism evidence="1 2">
    <name type="scientific">Candidatus Alistipes intestinigallinarum</name>
    <dbReference type="NCBI Taxonomy" id="2838440"/>
    <lineage>
        <taxon>Bacteria</taxon>
        <taxon>Pseudomonadati</taxon>
        <taxon>Bacteroidota</taxon>
        <taxon>Bacteroidia</taxon>
        <taxon>Bacteroidales</taxon>
        <taxon>Rikenellaceae</taxon>
        <taxon>Alistipes</taxon>
    </lineage>
</organism>
<gene>
    <name evidence="1" type="ORF">H9828_07460</name>
</gene>
<accession>A0A9D1Z0I8</accession>